<proteinExistence type="predicted"/>
<dbReference type="SMART" id="SM00696">
    <property type="entry name" value="DM9"/>
    <property type="match status" value="1"/>
</dbReference>
<reference evidence="1 2" key="1">
    <citation type="journal article" date="2015" name="Genome Biol. Evol.">
        <title>Phylogenomic analyses indicate that early fungi evolved digesting cell walls of algal ancestors of land plants.</title>
        <authorList>
            <person name="Chang Y."/>
            <person name="Wang S."/>
            <person name="Sekimoto S."/>
            <person name="Aerts A.L."/>
            <person name="Choi C."/>
            <person name="Clum A."/>
            <person name="LaButti K.M."/>
            <person name="Lindquist E.A."/>
            <person name="Yee Ngan C."/>
            <person name="Ohm R.A."/>
            <person name="Salamov A.A."/>
            <person name="Grigoriev I.V."/>
            <person name="Spatafora J.W."/>
            <person name="Berbee M.L."/>
        </authorList>
    </citation>
    <scope>NUCLEOTIDE SEQUENCE [LARGE SCALE GENOMIC DNA]</scope>
    <source>
        <strain evidence="1 2">NRRL 28638</strain>
    </source>
</reference>
<gene>
    <name evidence="1" type="ORF">CONCODRAFT_68733</name>
</gene>
<dbReference type="OrthoDB" id="2142040at2759"/>
<accession>A0A137PCU6</accession>
<name>A0A137PCU6_CONC2</name>
<dbReference type="PANTHER" id="PTHR31649:SF1">
    <property type="entry name" value="FARNESOIC ACID O-METHYL TRANSFERASE DOMAIN-CONTAINING PROTEIN"/>
    <property type="match status" value="1"/>
</dbReference>
<dbReference type="AlphaFoldDB" id="A0A137PCU6"/>
<organism evidence="1 2">
    <name type="scientific">Conidiobolus coronatus (strain ATCC 28846 / CBS 209.66 / NRRL 28638)</name>
    <name type="common">Delacroixia coronata</name>
    <dbReference type="NCBI Taxonomy" id="796925"/>
    <lineage>
        <taxon>Eukaryota</taxon>
        <taxon>Fungi</taxon>
        <taxon>Fungi incertae sedis</taxon>
        <taxon>Zoopagomycota</taxon>
        <taxon>Entomophthoromycotina</taxon>
        <taxon>Entomophthoromycetes</taxon>
        <taxon>Entomophthorales</taxon>
        <taxon>Ancylistaceae</taxon>
        <taxon>Conidiobolus</taxon>
    </lineage>
</organism>
<evidence type="ECO:0000313" key="1">
    <source>
        <dbReference type="EMBL" id="KXN72813.1"/>
    </source>
</evidence>
<evidence type="ECO:0008006" key="3">
    <source>
        <dbReference type="Google" id="ProtNLM"/>
    </source>
</evidence>
<dbReference type="Proteomes" id="UP000070444">
    <property type="component" value="Unassembled WGS sequence"/>
</dbReference>
<dbReference type="STRING" id="796925.A0A137PCU6"/>
<keyword evidence="2" id="KW-1185">Reference proteome</keyword>
<dbReference type="EMBL" id="KQ964446">
    <property type="protein sequence ID" value="KXN72813.1"/>
    <property type="molecule type" value="Genomic_DNA"/>
</dbReference>
<dbReference type="PANTHER" id="PTHR31649">
    <property type="entry name" value="AGAP009604-PA"/>
    <property type="match status" value="1"/>
</dbReference>
<dbReference type="OMA" id="CKEKFFE"/>
<protein>
    <recommendedName>
        <fullName evidence="3">DUF3421 domain-containing protein</fullName>
    </recommendedName>
</protein>
<dbReference type="Pfam" id="PF11901">
    <property type="entry name" value="DM9"/>
    <property type="match status" value="1"/>
</dbReference>
<evidence type="ECO:0000313" key="2">
    <source>
        <dbReference type="Proteomes" id="UP000070444"/>
    </source>
</evidence>
<sequence>MDLIKEVPIKATEAAQALIKEVLIKAMEVAQALTKPPPPSGPPRLDWRQCNRGQVPEDAVRGGKEADGRPLYIARRRLEGSLQVGKVAPHLKGCFIPYGCKEKFFEDCEVLCGDAAKLRWVEVRSRCQPKGWVPVEAGHEKDGSKLWVARIIEGDAELVGKVGSHFKTGIVYGYGMEEKYARDGEVYQVLALP</sequence>
<dbReference type="InterPro" id="IPR006616">
    <property type="entry name" value="DM9_repeat"/>
</dbReference>